<evidence type="ECO:0000259" key="4">
    <source>
        <dbReference type="PROSITE" id="PS50041"/>
    </source>
</evidence>
<dbReference type="Pfam" id="PF00059">
    <property type="entry name" value="Lectin_C"/>
    <property type="match status" value="1"/>
</dbReference>
<dbReference type="InterPro" id="IPR033989">
    <property type="entry name" value="CD209-like_CTLD"/>
</dbReference>
<dbReference type="PROSITE" id="PS50041">
    <property type="entry name" value="C_TYPE_LECTIN_2"/>
    <property type="match status" value="1"/>
</dbReference>
<keyword evidence="2" id="KW-1015">Disulfide bond</keyword>
<dbReference type="Gene3D" id="3.10.100.10">
    <property type="entry name" value="Mannose-Binding Protein A, subunit A"/>
    <property type="match status" value="1"/>
</dbReference>
<feature type="chain" id="PRO_5008549021" evidence="3">
    <location>
        <begin position="25"/>
        <end position="218"/>
    </location>
</feature>
<keyword evidence="1" id="KW-0430">Lectin</keyword>
<feature type="domain" description="C-type lectin" evidence="4">
    <location>
        <begin position="81"/>
        <end position="197"/>
    </location>
</feature>
<dbReference type="PANTHER" id="PTHR45710">
    <property type="entry name" value="C-TYPE LECTIN DOMAIN-CONTAINING PROTEIN 180"/>
    <property type="match status" value="1"/>
</dbReference>
<evidence type="ECO:0000256" key="2">
    <source>
        <dbReference type="ARBA" id="ARBA00023157"/>
    </source>
</evidence>
<accession>A0A1B3LHG5</accession>
<organism evidence="5">
    <name type="scientific">Macrobrachium rosenbergii</name>
    <name type="common">Giant fresh water prawn</name>
    <dbReference type="NCBI Taxonomy" id="79674"/>
    <lineage>
        <taxon>Eukaryota</taxon>
        <taxon>Metazoa</taxon>
        <taxon>Ecdysozoa</taxon>
        <taxon>Arthropoda</taxon>
        <taxon>Crustacea</taxon>
        <taxon>Multicrustacea</taxon>
        <taxon>Malacostraca</taxon>
        <taxon>Eumalacostraca</taxon>
        <taxon>Eucarida</taxon>
        <taxon>Decapoda</taxon>
        <taxon>Pleocyemata</taxon>
        <taxon>Caridea</taxon>
        <taxon>Palaemonoidea</taxon>
        <taxon>Palaemonidae</taxon>
        <taxon>Macrobrachium</taxon>
    </lineage>
</organism>
<dbReference type="CDD" id="cd03590">
    <property type="entry name" value="CLECT_DC-SIGN_like"/>
    <property type="match status" value="1"/>
</dbReference>
<feature type="signal peptide" evidence="3">
    <location>
        <begin position="1"/>
        <end position="24"/>
    </location>
</feature>
<dbReference type="InterPro" id="IPR016187">
    <property type="entry name" value="CTDL_fold"/>
</dbReference>
<dbReference type="InterPro" id="IPR016186">
    <property type="entry name" value="C-type_lectin-like/link_sf"/>
</dbReference>
<dbReference type="PROSITE" id="PS00615">
    <property type="entry name" value="C_TYPE_LECTIN_1"/>
    <property type="match status" value="1"/>
</dbReference>
<proteinExistence type="evidence at transcript level"/>
<evidence type="ECO:0000256" key="3">
    <source>
        <dbReference type="SAM" id="SignalP"/>
    </source>
</evidence>
<dbReference type="GO" id="GO:0030246">
    <property type="term" value="F:carbohydrate binding"/>
    <property type="evidence" value="ECO:0007669"/>
    <property type="project" value="UniProtKB-KW"/>
</dbReference>
<protein>
    <submittedName>
        <fullName evidence="5">Lectin</fullName>
    </submittedName>
</protein>
<reference evidence="5" key="1">
    <citation type="submission" date="2016-07" db="EMBL/GenBank/DDBJ databases">
        <title>A C-type lectin (MrCTL) similar to vertebrate lectins participates in innate immunity in the giant freshwater prawn, Macrobrachium rosenbergii.</title>
        <authorList>
            <person name="Huang X."/>
            <person name="Feng J.-L."/>
            <person name="Jin M."/>
            <person name="Ren Q."/>
            <person name="Wang W."/>
        </authorList>
    </citation>
    <scope>NUCLEOTIDE SEQUENCE</scope>
</reference>
<dbReference type="EMBL" id="KX495215">
    <property type="protein sequence ID" value="AOF80290.1"/>
    <property type="molecule type" value="mRNA"/>
</dbReference>
<name>A0A1B3LHG5_MACRS</name>
<dbReference type="InterPro" id="IPR050828">
    <property type="entry name" value="C-type_lectin/matrix_domain"/>
</dbReference>
<dbReference type="PANTHER" id="PTHR45710:SF26">
    <property type="entry name" value="RH26557P"/>
    <property type="match status" value="1"/>
</dbReference>
<dbReference type="AlphaFoldDB" id="A0A1B3LHG5"/>
<evidence type="ECO:0000256" key="1">
    <source>
        <dbReference type="ARBA" id="ARBA00022734"/>
    </source>
</evidence>
<keyword evidence="3" id="KW-0732">Signal</keyword>
<sequence>MAGATCFRLLVTILLLAMAGRCYSQQMDHIQLSRIAASINNLTEVVQAQAVASEKVASGIMKMLTLMATDHLVCERGWFKLRSSCYFISKDTSTWEGSRQKCIALNSDLVKITHDDEFNFLRDLAKGHHTYIGLSDIQEEGTYRWAADGTIHQIVESWWRKGEPNNQDGLEDCIYYHSSNTGLNDAACLLKFRYICEKPAHLGWNFASVLDEETPTEK</sequence>
<dbReference type="InterPro" id="IPR001304">
    <property type="entry name" value="C-type_lectin-like"/>
</dbReference>
<dbReference type="SMART" id="SM00034">
    <property type="entry name" value="CLECT"/>
    <property type="match status" value="1"/>
</dbReference>
<dbReference type="SUPFAM" id="SSF56436">
    <property type="entry name" value="C-type lectin-like"/>
    <property type="match status" value="1"/>
</dbReference>
<evidence type="ECO:0000313" key="5">
    <source>
        <dbReference type="EMBL" id="AOF80290.1"/>
    </source>
</evidence>
<dbReference type="InterPro" id="IPR018378">
    <property type="entry name" value="C-type_lectin_CS"/>
</dbReference>